<comment type="similarity">
    <text evidence="4 10">Belongs to the polysaccharide lyase 3 family.</text>
</comment>
<dbReference type="EMBL" id="JAGPXC010000014">
    <property type="protein sequence ID" value="KAH6640038.1"/>
    <property type="molecule type" value="Genomic_DNA"/>
</dbReference>
<dbReference type="Gene3D" id="2.160.20.10">
    <property type="entry name" value="Single-stranded right-handed beta-helix, Pectin lyase-like"/>
    <property type="match status" value="1"/>
</dbReference>
<keyword evidence="7 10" id="KW-0106">Calcium</keyword>
<comment type="function">
    <text evidence="9 10">Pectinolytic enzyme consist of four classes of enzymes: pectin lyase, polygalacturonase, pectin methylesterase and rhamnogalacturonase. Among pectinolytic enzymes, pectin lyase is the most important in depolymerization of pectin, since it cleaves internal glycosidic bonds of highly methylated pectins. Favors pectate, the anion, over pectin, the methyl ester.</text>
</comment>
<dbReference type="Pfam" id="PF03211">
    <property type="entry name" value="Pectate_lyase"/>
    <property type="match status" value="1"/>
</dbReference>
<feature type="chain" id="PRO_5040402722" description="Pectate lyase" evidence="11">
    <location>
        <begin position="16"/>
        <end position="249"/>
    </location>
</feature>
<dbReference type="AlphaFoldDB" id="A0A9P8REL2"/>
<evidence type="ECO:0000256" key="2">
    <source>
        <dbReference type="ARBA" id="ARBA00001913"/>
    </source>
</evidence>
<proteinExistence type="inferred from homology"/>
<dbReference type="Proteomes" id="UP000758603">
    <property type="component" value="Unassembled WGS sequence"/>
</dbReference>
<evidence type="ECO:0000256" key="1">
    <source>
        <dbReference type="ARBA" id="ARBA00000695"/>
    </source>
</evidence>
<accession>A0A9P8REL2</accession>
<dbReference type="OrthoDB" id="441042at2759"/>
<feature type="signal peptide" evidence="11">
    <location>
        <begin position="1"/>
        <end position="15"/>
    </location>
</feature>
<evidence type="ECO:0000256" key="4">
    <source>
        <dbReference type="ARBA" id="ARBA00006463"/>
    </source>
</evidence>
<evidence type="ECO:0000256" key="10">
    <source>
        <dbReference type="RuleBase" id="RU367009"/>
    </source>
</evidence>
<evidence type="ECO:0000256" key="11">
    <source>
        <dbReference type="SAM" id="SignalP"/>
    </source>
</evidence>
<evidence type="ECO:0000256" key="7">
    <source>
        <dbReference type="ARBA" id="ARBA00022837"/>
    </source>
</evidence>
<comment type="catalytic activity">
    <reaction evidence="1 10">
        <text>Eliminative cleavage of (1-&gt;4)-alpha-D-galacturonan to give oligosaccharides with 4-deoxy-alpha-D-galact-4-enuronosyl groups at their non-reducing ends.</text>
        <dbReference type="EC" id="4.2.2.2"/>
    </reaction>
</comment>
<dbReference type="GeneID" id="70127855"/>
<evidence type="ECO:0000256" key="5">
    <source>
        <dbReference type="ARBA" id="ARBA00022525"/>
    </source>
</evidence>
<reference evidence="12" key="1">
    <citation type="journal article" date="2021" name="Nat. Commun.">
        <title>Genetic determinants of endophytism in the Arabidopsis root mycobiome.</title>
        <authorList>
            <person name="Mesny F."/>
            <person name="Miyauchi S."/>
            <person name="Thiergart T."/>
            <person name="Pickel B."/>
            <person name="Atanasova L."/>
            <person name="Karlsson M."/>
            <person name="Huettel B."/>
            <person name="Barry K.W."/>
            <person name="Haridas S."/>
            <person name="Chen C."/>
            <person name="Bauer D."/>
            <person name="Andreopoulos W."/>
            <person name="Pangilinan J."/>
            <person name="LaButti K."/>
            <person name="Riley R."/>
            <person name="Lipzen A."/>
            <person name="Clum A."/>
            <person name="Drula E."/>
            <person name="Henrissat B."/>
            <person name="Kohler A."/>
            <person name="Grigoriev I.V."/>
            <person name="Martin F.M."/>
            <person name="Hacquard S."/>
        </authorList>
    </citation>
    <scope>NUCLEOTIDE SEQUENCE</scope>
    <source>
        <strain evidence="12">MPI-SDFR-AT-0073</strain>
    </source>
</reference>
<name>A0A9P8REL2_9PEZI</name>
<dbReference type="SUPFAM" id="SSF51126">
    <property type="entry name" value="Pectin lyase-like"/>
    <property type="match status" value="1"/>
</dbReference>
<protein>
    <recommendedName>
        <fullName evidence="10">Pectate lyase</fullName>
        <ecNumber evidence="10">4.2.2.2</ecNumber>
    </recommendedName>
</protein>
<evidence type="ECO:0000313" key="12">
    <source>
        <dbReference type="EMBL" id="KAH6640038.1"/>
    </source>
</evidence>
<comment type="cofactor">
    <cofactor evidence="2 10">
        <name>Ca(2+)</name>
        <dbReference type="ChEBI" id="CHEBI:29108"/>
    </cofactor>
</comment>
<dbReference type="GO" id="GO:0005576">
    <property type="term" value="C:extracellular region"/>
    <property type="evidence" value="ECO:0007669"/>
    <property type="project" value="UniProtKB-SubCell"/>
</dbReference>
<dbReference type="InterPro" id="IPR012334">
    <property type="entry name" value="Pectin_lyas_fold"/>
</dbReference>
<dbReference type="GO" id="GO:0045490">
    <property type="term" value="P:pectin catabolic process"/>
    <property type="evidence" value="ECO:0007669"/>
    <property type="project" value="TreeGrafter"/>
</dbReference>
<evidence type="ECO:0000313" key="13">
    <source>
        <dbReference type="Proteomes" id="UP000758603"/>
    </source>
</evidence>
<dbReference type="EC" id="4.2.2.2" evidence="10"/>
<dbReference type="InterPro" id="IPR011050">
    <property type="entry name" value="Pectin_lyase_fold/virulence"/>
</dbReference>
<dbReference type="GO" id="GO:0030570">
    <property type="term" value="F:pectate lyase activity"/>
    <property type="evidence" value="ECO:0007669"/>
    <property type="project" value="UniProtKB-UniRule"/>
</dbReference>
<comment type="caution">
    <text evidence="12">The sequence shown here is derived from an EMBL/GenBank/DDBJ whole genome shotgun (WGS) entry which is preliminary data.</text>
</comment>
<keyword evidence="13" id="KW-1185">Reference proteome</keyword>
<dbReference type="InterPro" id="IPR004898">
    <property type="entry name" value="Pectate_lyase_PlyH/PlyE-like"/>
</dbReference>
<dbReference type="PANTHER" id="PTHR33407">
    <property type="entry name" value="PECTATE LYASE F-RELATED"/>
    <property type="match status" value="1"/>
</dbReference>
<sequence length="249" mass="26053">MQLPILALFVGLSASQVLQIPSRVGTVTALPTPSTILKGQVKNFGNREFDRGMKCADGDTGSKNAVFILEDGATIEDVIIGANALEGIHCLGKCSVRRAWFRDVCEDAVSVLGAGDALIEGGGAQNAEDKVIQHNGKGTVTIKDYTVVNVGKVYRACGDCTDNQKKSPRKVIVQNLKANNVATNIVGINSNYGDTATISGSCGTVKGEICQQFQGVNKGEISGDSPKVAGKQNCLGAQGKLELGKLPKC</sequence>
<evidence type="ECO:0000256" key="9">
    <source>
        <dbReference type="ARBA" id="ARBA00025679"/>
    </source>
</evidence>
<keyword evidence="5 10" id="KW-0964">Secreted</keyword>
<keyword evidence="8 10" id="KW-0456">Lyase</keyword>
<dbReference type="RefSeq" id="XP_045951112.1">
    <property type="nucleotide sequence ID" value="XM_046098963.1"/>
</dbReference>
<organism evidence="12 13">
    <name type="scientific">Truncatella angustata</name>
    <dbReference type="NCBI Taxonomy" id="152316"/>
    <lineage>
        <taxon>Eukaryota</taxon>
        <taxon>Fungi</taxon>
        <taxon>Dikarya</taxon>
        <taxon>Ascomycota</taxon>
        <taxon>Pezizomycotina</taxon>
        <taxon>Sordariomycetes</taxon>
        <taxon>Xylariomycetidae</taxon>
        <taxon>Amphisphaeriales</taxon>
        <taxon>Sporocadaceae</taxon>
        <taxon>Truncatella</taxon>
    </lineage>
</organism>
<evidence type="ECO:0000256" key="8">
    <source>
        <dbReference type="ARBA" id="ARBA00023239"/>
    </source>
</evidence>
<gene>
    <name evidence="12" type="ORF">BKA67DRAFT_528610</name>
</gene>
<evidence type="ECO:0000256" key="6">
    <source>
        <dbReference type="ARBA" id="ARBA00022729"/>
    </source>
</evidence>
<comment type="subcellular location">
    <subcellularLocation>
        <location evidence="3 10">Secreted</location>
    </subcellularLocation>
</comment>
<evidence type="ECO:0000256" key="3">
    <source>
        <dbReference type="ARBA" id="ARBA00004613"/>
    </source>
</evidence>
<dbReference type="PANTHER" id="PTHR33407:SF9">
    <property type="entry name" value="PECTATE LYASE F-RELATED"/>
    <property type="match status" value="1"/>
</dbReference>
<keyword evidence="6 11" id="KW-0732">Signal</keyword>